<keyword evidence="5 8" id="KW-0812">Transmembrane</keyword>
<dbReference type="InterPro" id="IPR003004">
    <property type="entry name" value="GspF/PilC"/>
</dbReference>
<comment type="subcellular location">
    <subcellularLocation>
        <location evidence="1">Cell inner membrane</location>
        <topology evidence="1">Multi-pass membrane protein</topology>
    </subcellularLocation>
</comment>
<feature type="transmembrane region" description="Helical" evidence="8">
    <location>
        <begin position="172"/>
        <end position="194"/>
    </location>
</feature>
<dbReference type="Pfam" id="PF00482">
    <property type="entry name" value="T2SSF"/>
    <property type="match status" value="2"/>
</dbReference>
<evidence type="ECO:0000256" key="5">
    <source>
        <dbReference type="ARBA" id="ARBA00022692"/>
    </source>
</evidence>
<evidence type="ECO:0000256" key="1">
    <source>
        <dbReference type="ARBA" id="ARBA00004429"/>
    </source>
</evidence>
<reference evidence="10" key="1">
    <citation type="journal article" date="2014" name="Int. J. Syst. Evol. Microbiol.">
        <title>Complete genome sequence of Corynebacterium casei LMG S-19264T (=DSM 44701T), isolated from a smear-ripened cheese.</title>
        <authorList>
            <consortium name="US DOE Joint Genome Institute (JGI-PGF)"/>
            <person name="Walter F."/>
            <person name="Albersmeier A."/>
            <person name="Kalinowski J."/>
            <person name="Ruckert C."/>
        </authorList>
    </citation>
    <scope>NUCLEOTIDE SEQUENCE</scope>
    <source>
        <strain evidence="10">KCTC 32182</strain>
    </source>
</reference>
<dbReference type="Gene3D" id="1.20.81.30">
    <property type="entry name" value="Type II secretion system (T2SS), domain F"/>
    <property type="match status" value="2"/>
</dbReference>
<name>A0A918P0D0_9NEIS</name>
<organism evidence="10 11">
    <name type="scientific">Paludibacterium paludis</name>
    <dbReference type="NCBI Taxonomy" id="1225769"/>
    <lineage>
        <taxon>Bacteria</taxon>
        <taxon>Pseudomonadati</taxon>
        <taxon>Pseudomonadota</taxon>
        <taxon>Betaproteobacteria</taxon>
        <taxon>Neisseriales</taxon>
        <taxon>Chromobacteriaceae</taxon>
        <taxon>Paludibacterium</taxon>
    </lineage>
</organism>
<sequence>MSRAATRKPSSGGIWVWEGKDRAGKKVGGETRAESATLARAQLRRQGIAVSRIRRRRVTFGDRIGPKDIALFTRQLATLMKAGVPLLQAFDIAARGASKPSMTRLLLDVRMDVETGQSLAESFRRHPRHFDELYCNVVAAGETGGVLEALLDKLARYQEKTLMLKRKVKSAMIYPALVLLAGLGVTSIILIFVIPSFKDLFASFGAELPGPTRLVMTLSDAFVALRWVLAAGLVGGAFAIRQLFQRSQAFRDRIDRLTLRLPVLGNIVTKAAVARWSRTLATLFAAGVPLVEALESVAGAAGNKVFADATRMIQQDVSKGSSLSASMQRTDCFPVMVLQMTTIGEEAGMVDDMLNKIADFYEEEVDNAVAVLSSLIEPFIIVVLGVLVGGLMIAMYLPIFDMGKIV</sequence>
<evidence type="ECO:0000256" key="2">
    <source>
        <dbReference type="ARBA" id="ARBA00005745"/>
    </source>
</evidence>
<evidence type="ECO:0000256" key="6">
    <source>
        <dbReference type="ARBA" id="ARBA00022989"/>
    </source>
</evidence>
<evidence type="ECO:0000256" key="7">
    <source>
        <dbReference type="ARBA" id="ARBA00023136"/>
    </source>
</evidence>
<dbReference type="PRINTS" id="PR00812">
    <property type="entry name" value="BCTERIALGSPF"/>
</dbReference>
<dbReference type="FunFam" id="1.20.81.30:FF:000001">
    <property type="entry name" value="Type II secretion system protein F"/>
    <property type="match status" value="2"/>
</dbReference>
<dbReference type="PANTHER" id="PTHR30012:SF7">
    <property type="entry name" value="PROTEIN TRANSPORT PROTEIN HOFC HOMOLOG"/>
    <property type="match status" value="1"/>
</dbReference>
<reference evidence="10" key="2">
    <citation type="submission" date="2020-09" db="EMBL/GenBank/DDBJ databases">
        <authorList>
            <person name="Sun Q."/>
            <person name="Kim S."/>
        </authorList>
    </citation>
    <scope>NUCLEOTIDE SEQUENCE</scope>
    <source>
        <strain evidence="10">KCTC 32182</strain>
    </source>
</reference>
<gene>
    <name evidence="10" type="primary">pilC</name>
    <name evidence="10" type="ORF">GCM10011289_08620</name>
</gene>
<evidence type="ECO:0000256" key="8">
    <source>
        <dbReference type="SAM" id="Phobius"/>
    </source>
</evidence>
<keyword evidence="4" id="KW-0997">Cell inner membrane</keyword>
<feature type="transmembrane region" description="Helical" evidence="8">
    <location>
        <begin position="224"/>
        <end position="244"/>
    </location>
</feature>
<dbReference type="RefSeq" id="WP_189531571.1">
    <property type="nucleotide sequence ID" value="NZ_BMYX01000003.1"/>
</dbReference>
<evidence type="ECO:0000256" key="3">
    <source>
        <dbReference type="ARBA" id="ARBA00022475"/>
    </source>
</evidence>
<dbReference type="EMBL" id="BMYX01000003">
    <property type="protein sequence ID" value="GGY08209.1"/>
    <property type="molecule type" value="Genomic_DNA"/>
</dbReference>
<feature type="domain" description="Type II secretion system protein GspF" evidence="9">
    <location>
        <begin position="72"/>
        <end position="195"/>
    </location>
</feature>
<evidence type="ECO:0000313" key="11">
    <source>
        <dbReference type="Proteomes" id="UP000645257"/>
    </source>
</evidence>
<evidence type="ECO:0000313" key="10">
    <source>
        <dbReference type="EMBL" id="GGY08209.1"/>
    </source>
</evidence>
<keyword evidence="6 8" id="KW-1133">Transmembrane helix</keyword>
<dbReference type="GO" id="GO:0005886">
    <property type="term" value="C:plasma membrane"/>
    <property type="evidence" value="ECO:0007669"/>
    <property type="project" value="UniProtKB-SubCell"/>
</dbReference>
<comment type="similarity">
    <text evidence="2">Belongs to the GSP F family.</text>
</comment>
<accession>A0A918P0D0</accession>
<dbReference type="Proteomes" id="UP000645257">
    <property type="component" value="Unassembled WGS sequence"/>
</dbReference>
<proteinExistence type="inferred from homology"/>
<dbReference type="PANTHER" id="PTHR30012">
    <property type="entry name" value="GENERAL SECRETION PATHWAY PROTEIN"/>
    <property type="match status" value="1"/>
</dbReference>
<dbReference type="AlphaFoldDB" id="A0A918P0D0"/>
<dbReference type="InterPro" id="IPR018076">
    <property type="entry name" value="T2SS_GspF_dom"/>
</dbReference>
<keyword evidence="11" id="KW-1185">Reference proteome</keyword>
<feature type="transmembrane region" description="Helical" evidence="8">
    <location>
        <begin position="379"/>
        <end position="399"/>
    </location>
</feature>
<evidence type="ECO:0000256" key="4">
    <source>
        <dbReference type="ARBA" id="ARBA00022519"/>
    </source>
</evidence>
<feature type="domain" description="Type II secretion system protein GspF" evidence="9">
    <location>
        <begin position="276"/>
        <end position="398"/>
    </location>
</feature>
<keyword evidence="7 8" id="KW-0472">Membrane</keyword>
<dbReference type="GO" id="GO:0015628">
    <property type="term" value="P:protein secretion by the type II secretion system"/>
    <property type="evidence" value="ECO:0007669"/>
    <property type="project" value="TreeGrafter"/>
</dbReference>
<protein>
    <submittedName>
        <fullName evidence="10">Type II secretion system protein F</fullName>
    </submittedName>
</protein>
<comment type="caution">
    <text evidence="10">The sequence shown here is derived from an EMBL/GenBank/DDBJ whole genome shotgun (WGS) entry which is preliminary data.</text>
</comment>
<dbReference type="InterPro" id="IPR042094">
    <property type="entry name" value="T2SS_GspF_sf"/>
</dbReference>
<keyword evidence="3" id="KW-1003">Cell membrane</keyword>
<evidence type="ECO:0000259" key="9">
    <source>
        <dbReference type="Pfam" id="PF00482"/>
    </source>
</evidence>